<dbReference type="EMBL" id="BPQB01000099">
    <property type="protein sequence ID" value="GJE99023.1"/>
    <property type="molecule type" value="Genomic_DNA"/>
</dbReference>
<name>A0A9P3GQ39_9APHY</name>
<reference evidence="2 3" key="1">
    <citation type="submission" date="2021-08" db="EMBL/GenBank/DDBJ databases">
        <title>Draft Genome Sequence of Phanerochaete sordida strain YK-624.</title>
        <authorList>
            <person name="Mori T."/>
            <person name="Dohra H."/>
            <person name="Suzuki T."/>
            <person name="Kawagishi H."/>
            <person name="Hirai H."/>
        </authorList>
    </citation>
    <scope>NUCLEOTIDE SEQUENCE [LARGE SCALE GENOMIC DNA]</scope>
    <source>
        <strain evidence="2 3">YK-624</strain>
    </source>
</reference>
<evidence type="ECO:0000256" key="1">
    <source>
        <dbReference type="SAM" id="MobiDB-lite"/>
    </source>
</evidence>
<evidence type="ECO:0000313" key="2">
    <source>
        <dbReference type="EMBL" id="GJE99023.1"/>
    </source>
</evidence>
<feature type="compositionally biased region" description="Polar residues" evidence="1">
    <location>
        <begin position="133"/>
        <end position="148"/>
    </location>
</feature>
<sequence length="148" mass="15640">MTSGPDGRASTSAVIRSCGPFTPSASQPPHRRSARRRHCIPAPVPTTRAPVRAVDTISIASPLPLRPRSTPGVRGPEFARASHPPRSLPRRDRAPAPGHILTCALLISRIPLPCSLPELLKSRKSSSRGSSGTDATTSCPNARCSTAR</sequence>
<feature type="compositionally biased region" description="Basic residues" evidence="1">
    <location>
        <begin position="29"/>
        <end position="39"/>
    </location>
</feature>
<feature type="compositionally biased region" description="Polar residues" evidence="1">
    <location>
        <begin position="1"/>
        <end position="14"/>
    </location>
</feature>
<feature type="region of interest" description="Disordered" evidence="1">
    <location>
        <begin position="121"/>
        <end position="148"/>
    </location>
</feature>
<proteinExistence type="predicted"/>
<feature type="region of interest" description="Disordered" evidence="1">
    <location>
        <begin position="1"/>
        <end position="48"/>
    </location>
</feature>
<protein>
    <submittedName>
        <fullName evidence="2">Uncharacterized protein</fullName>
    </submittedName>
</protein>
<keyword evidence="3" id="KW-1185">Reference proteome</keyword>
<organism evidence="2 3">
    <name type="scientific">Phanerochaete sordida</name>
    <dbReference type="NCBI Taxonomy" id="48140"/>
    <lineage>
        <taxon>Eukaryota</taxon>
        <taxon>Fungi</taxon>
        <taxon>Dikarya</taxon>
        <taxon>Basidiomycota</taxon>
        <taxon>Agaricomycotina</taxon>
        <taxon>Agaricomycetes</taxon>
        <taxon>Polyporales</taxon>
        <taxon>Phanerochaetaceae</taxon>
        <taxon>Phanerochaete</taxon>
    </lineage>
</organism>
<comment type="caution">
    <text evidence="2">The sequence shown here is derived from an EMBL/GenBank/DDBJ whole genome shotgun (WGS) entry which is preliminary data.</text>
</comment>
<gene>
    <name evidence="2" type="ORF">PsYK624_152610</name>
</gene>
<dbReference type="AlphaFoldDB" id="A0A9P3GQ39"/>
<evidence type="ECO:0000313" key="3">
    <source>
        <dbReference type="Proteomes" id="UP000703269"/>
    </source>
</evidence>
<feature type="region of interest" description="Disordered" evidence="1">
    <location>
        <begin position="60"/>
        <end position="95"/>
    </location>
</feature>
<dbReference type="Proteomes" id="UP000703269">
    <property type="component" value="Unassembled WGS sequence"/>
</dbReference>
<accession>A0A9P3GQ39</accession>